<feature type="compositionally biased region" description="Basic and acidic residues" evidence="1">
    <location>
        <begin position="26"/>
        <end position="36"/>
    </location>
</feature>
<reference evidence="2 3" key="1">
    <citation type="submission" date="2017-03" db="EMBL/GenBank/DDBJ databases">
        <title>Genomes of endolithic fungi from Antarctica.</title>
        <authorList>
            <person name="Coleine C."/>
            <person name="Masonjones S."/>
            <person name="Stajich J.E."/>
        </authorList>
    </citation>
    <scope>NUCLEOTIDE SEQUENCE [LARGE SCALE GENOMIC DNA]</scope>
    <source>
        <strain evidence="2 3">CCFEE 5311</strain>
    </source>
</reference>
<sequence length="135" mass="13495">MSGTQVSPHIASSKPTSPTLTPTPQSKKDLIEERKANLPLPDQPPVASDFNTADGSATNVGSGGVSDNSFSYGNDALRGPATGDSAARTDGSVTGENALGQGVGREALEGGGIPNDAVARGSKDKAGLRETTGSD</sequence>
<comment type="caution">
    <text evidence="2">The sequence shown here is derived from an EMBL/GenBank/DDBJ whole genome shotgun (WGS) entry which is preliminary data.</text>
</comment>
<protein>
    <submittedName>
        <fullName evidence="2">Uncharacterized protein</fullName>
    </submittedName>
</protein>
<evidence type="ECO:0000256" key="1">
    <source>
        <dbReference type="SAM" id="MobiDB-lite"/>
    </source>
</evidence>
<dbReference type="Proteomes" id="UP000310066">
    <property type="component" value="Unassembled WGS sequence"/>
</dbReference>
<dbReference type="AlphaFoldDB" id="A0A4U0UK44"/>
<accession>A0A4U0UK44</accession>
<dbReference type="OrthoDB" id="3913483at2759"/>
<name>A0A4U0UK44_9PEZI</name>
<evidence type="ECO:0000313" key="3">
    <source>
        <dbReference type="Proteomes" id="UP000310066"/>
    </source>
</evidence>
<feature type="compositionally biased region" description="Polar residues" evidence="1">
    <location>
        <begin position="49"/>
        <end position="72"/>
    </location>
</feature>
<proteinExistence type="predicted"/>
<feature type="region of interest" description="Disordered" evidence="1">
    <location>
        <begin position="1"/>
        <end position="135"/>
    </location>
</feature>
<dbReference type="EMBL" id="NAJP01000063">
    <property type="protein sequence ID" value="TKA36080.1"/>
    <property type="molecule type" value="Genomic_DNA"/>
</dbReference>
<gene>
    <name evidence="2" type="ORF">B0A54_13019</name>
</gene>
<feature type="compositionally biased region" description="Low complexity" evidence="1">
    <location>
        <begin position="12"/>
        <end position="25"/>
    </location>
</feature>
<organism evidence="2 3">
    <name type="scientific">Friedmanniomyces endolithicus</name>
    <dbReference type="NCBI Taxonomy" id="329885"/>
    <lineage>
        <taxon>Eukaryota</taxon>
        <taxon>Fungi</taxon>
        <taxon>Dikarya</taxon>
        <taxon>Ascomycota</taxon>
        <taxon>Pezizomycotina</taxon>
        <taxon>Dothideomycetes</taxon>
        <taxon>Dothideomycetidae</taxon>
        <taxon>Mycosphaerellales</taxon>
        <taxon>Teratosphaeriaceae</taxon>
        <taxon>Friedmanniomyces</taxon>
    </lineage>
</organism>
<evidence type="ECO:0000313" key="2">
    <source>
        <dbReference type="EMBL" id="TKA36080.1"/>
    </source>
</evidence>